<keyword evidence="4 7" id="KW-0508">mRNA splicing</keyword>
<dbReference type="Pfam" id="PF04938">
    <property type="entry name" value="SIP1"/>
    <property type="match status" value="1"/>
</dbReference>
<dbReference type="AlphaFoldDB" id="A0A6P3Y7S6"/>
<dbReference type="GO" id="GO:0032797">
    <property type="term" value="C:SMN complex"/>
    <property type="evidence" value="ECO:0007669"/>
    <property type="project" value="UniProtKB-UniRule"/>
</dbReference>
<comment type="function">
    <text evidence="7">The SMN complex catalyzes the assembly of small nuclear ribonucleoproteins (snRNPs), the building blocks of the spliceosome, and thereby plays an important role in the splicing of cellular pre-mRNAs.</text>
</comment>
<evidence type="ECO:0000313" key="8">
    <source>
        <dbReference type="Proteomes" id="UP000515204"/>
    </source>
</evidence>
<comment type="subcellular location">
    <subcellularLocation>
        <location evidence="1">Cytoplasm</location>
    </subcellularLocation>
</comment>
<name>A0A6P3Y7S6_DINQU</name>
<comment type="subunit">
    <text evidence="7">Part of the core SMN complex.</text>
</comment>
<dbReference type="KEGG" id="dqu:106750323"/>
<keyword evidence="3 7" id="KW-0507">mRNA processing</keyword>
<dbReference type="InterPro" id="IPR035426">
    <property type="entry name" value="Gemin2/Brr1"/>
</dbReference>
<dbReference type="PIRSF" id="PIRSF038038">
    <property type="entry name" value="SMN_Gemin2"/>
    <property type="match status" value="1"/>
</dbReference>
<dbReference type="PANTHER" id="PTHR12794">
    <property type="entry name" value="GEMIN2"/>
    <property type="match status" value="1"/>
</dbReference>
<evidence type="ECO:0000313" key="9">
    <source>
        <dbReference type="RefSeq" id="XP_014486074.1"/>
    </source>
</evidence>
<dbReference type="InterPro" id="IPR017364">
    <property type="entry name" value="GEMIN2"/>
</dbReference>
<evidence type="ECO:0000256" key="2">
    <source>
        <dbReference type="ARBA" id="ARBA00022490"/>
    </source>
</evidence>
<protein>
    <recommendedName>
        <fullName evidence="6 7">Gem-associated protein 2</fullName>
    </recommendedName>
</protein>
<proteinExistence type="inferred from homology"/>
<dbReference type="Proteomes" id="UP000515204">
    <property type="component" value="Unplaced"/>
</dbReference>
<evidence type="ECO:0000256" key="4">
    <source>
        <dbReference type="ARBA" id="ARBA00023187"/>
    </source>
</evidence>
<accession>A0A6P3Y7S6</accession>
<gene>
    <name evidence="9" type="primary">LOC106750323</name>
</gene>
<evidence type="ECO:0000256" key="1">
    <source>
        <dbReference type="ARBA" id="ARBA00004496"/>
    </source>
</evidence>
<evidence type="ECO:0000256" key="3">
    <source>
        <dbReference type="ARBA" id="ARBA00022664"/>
    </source>
</evidence>
<sequence>MDCLKQPVFMVGDIDENVNLSLPPSSGEEYIKRVIIEAQQCADVVVAANVDALCVKQPTRSYIEPLAGCVQAPPKLSPTLEWQQYQVSDFSEMRLYVNQLRDEIQTYKRKWEPHDIHLPDINDESTWINLCLGCNSEEKLEPTLNTLFCFNQPTVEQVLEYFVHFVETERKIEYKTGRWIYTLLVMLEQPLNPDTCSCLRSLARICSVIRANSRELDAQELGALNLFICLVARYFRQLDLADP</sequence>
<dbReference type="Gene3D" id="1.20.58.1070">
    <property type="match status" value="1"/>
</dbReference>
<keyword evidence="8" id="KW-1185">Reference proteome</keyword>
<dbReference type="GO" id="GO:0000387">
    <property type="term" value="P:spliceosomal snRNP assembly"/>
    <property type="evidence" value="ECO:0007669"/>
    <property type="project" value="UniProtKB-UniRule"/>
</dbReference>
<reference evidence="9" key="1">
    <citation type="submission" date="2025-08" db="UniProtKB">
        <authorList>
            <consortium name="RefSeq"/>
        </authorList>
    </citation>
    <scope>IDENTIFICATION</scope>
</reference>
<keyword evidence="2 7" id="KW-0963">Cytoplasm</keyword>
<organism evidence="8 9">
    <name type="scientific">Dinoponera quadriceps</name>
    <name type="common">South American ant</name>
    <dbReference type="NCBI Taxonomy" id="609295"/>
    <lineage>
        <taxon>Eukaryota</taxon>
        <taxon>Metazoa</taxon>
        <taxon>Ecdysozoa</taxon>
        <taxon>Arthropoda</taxon>
        <taxon>Hexapoda</taxon>
        <taxon>Insecta</taxon>
        <taxon>Pterygota</taxon>
        <taxon>Neoptera</taxon>
        <taxon>Endopterygota</taxon>
        <taxon>Hymenoptera</taxon>
        <taxon>Apocrita</taxon>
        <taxon>Aculeata</taxon>
        <taxon>Formicoidea</taxon>
        <taxon>Formicidae</taxon>
        <taxon>Ponerinae</taxon>
        <taxon>Ponerini</taxon>
        <taxon>Dinoponera</taxon>
    </lineage>
</organism>
<dbReference type="RefSeq" id="XP_014486074.1">
    <property type="nucleotide sequence ID" value="XM_014630588.1"/>
</dbReference>
<dbReference type="GO" id="GO:0005681">
    <property type="term" value="C:spliceosomal complex"/>
    <property type="evidence" value="ECO:0007669"/>
    <property type="project" value="UniProtKB-UniRule"/>
</dbReference>
<dbReference type="OrthoDB" id="428895at2759"/>
<comment type="similarity">
    <text evidence="5 7">Belongs to the gemin-2 family.</text>
</comment>
<evidence type="ECO:0000256" key="7">
    <source>
        <dbReference type="PIRNR" id="PIRNR038038"/>
    </source>
</evidence>
<evidence type="ECO:0000256" key="5">
    <source>
        <dbReference type="ARBA" id="ARBA00025758"/>
    </source>
</evidence>
<dbReference type="PANTHER" id="PTHR12794:SF0">
    <property type="entry name" value="GEM-ASSOCIATED PROTEIN 2"/>
    <property type="match status" value="1"/>
</dbReference>
<evidence type="ECO:0000256" key="6">
    <source>
        <dbReference type="ARBA" id="ARBA00047179"/>
    </source>
</evidence>
<dbReference type="GO" id="GO:0000245">
    <property type="term" value="P:spliceosomal complex assembly"/>
    <property type="evidence" value="ECO:0007669"/>
    <property type="project" value="UniProtKB-UniRule"/>
</dbReference>
<dbReference type="CTD" id="40087"/>
<dbReference type="GeneID" id="106750323"/>